<dbReference type="EMBL" id="KQ085938">
    <property type="protein sequence ID" value="KLO14850.1"/>
    <property type="molecule type" value="Genomic_DNA"/>
</dbReference>
<name>A0A0H2RS61_9AGAM</name>
<evidence type="ECO:0000313" key="3">
    <source>
        <dbReference type="Proteomes" id="UP000053477"/>
    </source>
</evidence>
<organism evidence="2 3">
    <name type="scientific">Schizopora paradoxa</name>
    <dbReference type="NCBI Taxonomy" id="27342"/>
    <lineage>
        <taxon>Eukaryota</taxon>
        <taxon>Fungi</taxon>
        <taxon>Dikarya</taxon>
        <taxon>Basidiomycota</taxon>
        <taxon>Agaricomycotina</taxon>
        <taxon>Agaricomycetes</taxon>
        <taxon>Hymenochaetales</taxon>
        <taxon>Schizoporaceae</taxon>
        <taxon>Schizopora</taxon>
    </lineage>
</organism>
<protein>
    <submittedName>
        <fullName evidence="2">Uncharacterized protein</fullName>
    </submittedName>
</protein>
<feature type="region of interest" description="Disordered" evidence="1">
    <location>
        <begin position="40"/>
        <end position="79"/>
    </location>
</feature>
<gene>
    <name evidence="2" type="ORF">SCHPADRAFT_902988</name>
</gene>
<accession>A0A0H2RS61</accession>
<dbReference type="Proteomes" id="UP000053477">
    <property type="component" value="Unassembled WGS sequence"/>
</dbReference>
<reference evidence="2 3" key="1">
    <citation type="submission" date="2015-04" db="EMBL/GenBank/DDBJ databases">
        <title>Complete genome sequence of Schizopora paradoxa KUC8140, a cosmopolitan wood degrader in East Asia.</title>
        <authorList>
            <consortium name="DOE Joint Genome Institute"/>
            <person name="Min B."/>
            <person name="Park H."/>
            <person name="Jang Y."/>
            <person name="Kim J.-J."/>
            <person name="Kim K.H."/>
            <person name="Pangilinan J."/>
            <person name="Lipzen A."/>
            <person name="Riley R."/>
            <person name="Grigoriev I.V."/>
            <person name="Spatafora J.W."/>
            <person name="Choi I.-G."/>
        </authorList>
    </citation>
    <scope>NUCLEOTIDE SEQUENCE [LARGE SCALE GENOMIC DNA]</scope>
    <source>
        <strain evidence="2 3">KUC8140</strain>
    </source>
</reference>
<evidence type="ECO:0000256" key="1">
    <source>
        <dbReference type="SAM" id="MobiDB-lite"/>
    </source>
</evidence>
<dbReference type="AlphaFoldDB" id="A0A0H2RS61"/>
<keyword evidence="3" id="KW-1185">Reference proteome</keyword>
<sequence>MSFPLQRGIFPLEISISNRYLYRLRYFSHGYPVFILHQLTNRPNRPPSRTPSESSIMSGRWPGNNPPSGGYTPPNYPGGYAPSRNIRTSAYYQPANAQPSAPPPPRLIVDWGPVDFTQDSTIRNLIAAKAKAALEKLGYTGLFFIFSVGYESANQQFDQPTITLKMMSRSLQATDLILFMRPRQTTYGWEYEIYQH</sequence>
<evidence type="ECO:0000313" key="2">
    <source>
        <dbReference type="EMBL" id="KLO14850.1"/>
    </source>
</evidence>
<proteinExistence type="predicted"/>
<feature type="compositionally biased region" description="Low complexity" evidence="1">
    <location>
        <begin position="62"/>
        <end position="79"/>
    </location>
</feature>
<dbReference type="InParanoid" id="A0A0H2RS61"/>